<evidence type="ECO:0000313" key="1">
    <source>
        <dbReference type="EMBL" id="RHX92026.1"/>
    </source>
</evidence>
<sequence length="75" mass="8959">MNLTKKQKIQRSIQVENAVFEEIWKEVPDHMIRKLKAEELSEYIVRHILPVIEKRRITMTPYVRKNSAKKEIAIA</sequence>
<dbReference type="EMBL" id="QHCT01000001">
    <property type="protein sequence ID" value="RHX92026.1"/>
    <property type="molecule type" value="Genomic_DNA"/>
</dbReference>
<protein>
    <submittedName>
        <fullName evidence="1">Uncharacterized protein</fullName>
    </submittedName>
</protein>
<name>A0A396ZE79_9LEPT</name>
<dbReference type="RefSeq" id="WP_118966876.1">
    <property type="nucleotide sequence ID" value="NZ_QHCT01000001.1"/>
</dbReference>
<comment type="caution">
    <text evidence="1">The sequence shown here is derived from an EMBL/GenBank/DDBJ whole genome shotgun (WGS) entry which is preliminary data.</text>
</comment>
<organism evidence="1 2">
    <name type="scientific">Leptospira stimsonii</name>
    <dbReference type="NCBI Taxonomy" id="2202203"/>
    <lineage>
        <taxon>Bacteria</taxon>
        <taxon>Pseudomonadati</taxon>
        <taxon>Spirochaetota</taxon>
        <taxon>Spirochaetia</taxon>
        <taxon>Leptospirales</taxon>
        <taxon>Leptospiraceae</taxon>
        <taxon>Leptospira</taxon>
    </lineage>
</organism>
<dbReference type="OrthoDB" id="345610at2"/>
<gene>
    <name evidence="1" type="ORF">DLM75_02010</name>
</gene>
<dbReference type="Proteomes" id="UP000265798">
    <property type="component" value="Unassembled WGS sequence"/>
</dbReference>
<evidence type="ECO:0000313" key="2">
    <source>
        <dbReference type="Proteomes" id="UP000265798"/>
    </source>
</evidence>
<dbReference type="AlphaFoldDB" id="A0A396ZE79"/>
<accession>A0A396ZE79</accession>
<reference evidence="2" key="1">
    <citation type="submission" date="2018-05" db="EMBL/GenBank/DDBJ databases">
        <title>Leptospira yasudae sp. nov. and Leptospira stimsonii sp. nov., two pathogenic species of the genus Leptospira isolated from environmental sources.</title>
        <authorList>
            <person name="Casanovas-Massana A."/>
            <person name="Hamond C."/>
            <person name="Santos L.A."/>
            <person name="Hacker K.P."/>
            <person name="Balassiano I."/>
            <person name="Medeiros M.A."/>
            <person name="Reis M.G."/>
            <person name="Ko A.I."/>
            <person name="Wunder E.A."/>
        </authorList>
    </citation>
    <scope>NUCLEOTIDE SEQUENCE [LARGE SCALE GENOMIC DNA]</scope>
    <source>
        <strain evidence="2">Yale</strain>
    </source>
</reference>
<proteinExistence type="predicted"/>